<dbReference type="InterPro" id="IPR001563">
    <property type="entry name" value="Peptidase_S10"/>
</dbReference>
<reference evidence="3" key="1">
    <citation type="submission" date="2021-01" db="EMBL/GenBank/DDBJ databases">
        <authorList>
            <person name="Corre E."/>
            <person name="Pelletier E."/>
            <person name="Niang G."/>
            <person name="Scheremetjew M."/>
            <person name="Finn R."/>
            <person name="Kale V."/>
            <person name="Holt S."/>
            <person name="Cochrane G."/>
            <person name="Meng A."/>
            <person name="Brown T."/>
            <person name="Cohen L."/>
        </authorList>
    </citation>
    <scope>NUCLEOTIDE SEQUENCE</scope>
    <source>
        <strain evidence="3">CCMP127</strain>
    </source>
</reference>
<dbReference type="PANTHER" id="PTHR11802:SF201">
    <property type="entry name" value="CARBOXYPEPTIDASE"/>
    <property type="match status" value="1"/>
</dbReference>
<dbReference type="GO" id="GO:0004185">
    <property type="term" value="F:serine-type carboxypeptidase activity"/>
    <property type="evidence" value="ECO:0007669"/>
    <property type="project" value="UniProtKB-UniRule"/>
</dbReference>
<evidence type="ECO:0000313" key="3">
    <source>
        <dbReference type="EMBL" id="CAE0422228.1"/>
    </source>
</evidence>
<name>A0A7S3PEG2_9STRA</name>
<gene>
    <name evidence="3" type="ORF">ACOF00016_LOCUS18806</name>
</gene>
<dbReference type="Pfam" id="PF00450">
    <property type="entry name" value="Peptidase_S10"/>
    <property type="match status" value="1"/>
</dbReference>
<organism evidence="3">
    <name type="scientific">Amphora coffeiformis</name>
    <dbReference type="NCBI Taxonomy" id="265554"/>
    <lineage>
        <taxon>Eukaryota</taxon>
        <taxon>Sar</taxon>
        <taxon>Stramenopiles</taxon>
        <taxon>Ochrophyta</taxon>
        <taxon>Bacillariophyta</taxon>
        <taxon>Bacillariophyceae</taxon>
        <taxon>Bacillariophycidae</taxon>
        <taxon>Thalassiophysales</taxon>
        <taxon>Catenulaceae</taxon>
        <taxon>Amphora</taxon>
    </lineage>
</organism>
<dbReference type="InterPro" id="IPR018202">
    <property type="entry name" value="Ser_caboxypep_ser_AS"/>
</dbReference>
<evidence type="ECO:0000256" key="2">
    <source>
        <dbReference type="RuleBase" id="RU361156"/>
    </source>
</evidence>
<keyword evidence="2" id="KW-0732">Signal</keyword>
<accession>A0A7S3PEG2</accession>
<dbReference type="AlphaFoldDB" id="A0A7S3PEG2"/>
<dbReference type="EC" id="3.4.16.-" evidence="2"/>
<dbReference type="GO" id="GO:0006508">
    <property type="term" value="P:proteolysis"/>
    <property type="evidence" value="ECO:0007669"/>
    <property type="project" value="UniProtKB-KW"/>
</dbReference>
<feature type="chain" id="PRO_5031606102" description="Carboxypeptidase" evidence="2">
    <location>
        <begin position="25"/>
        <end position="545"/>
    </location>
</feature>
<keyword evidence="2" id="KW-0121">Carboxypeptidase</keyword>
<comment type="similarity">
    <text evidence="1 2">Belongs to the peptidase S10 family.</text>
</comment>
<dbReference type="Gene3D" id="3.40.50.1820">
    <property type="entry name" value="alpha/beta hydrolase"/>
    <property type="match status" value="1"/>
</dbReference>
<dbReference type="PRINTS" id="PR00724">
    <property type="entry name" value="CRBOXYPTASEC"/>
</dbReference>
<keyword evidence="2" id="KW-0645">Protease</keyword>
<dbReference type="EMBL" id="HBIM01025303">
    <property type="protein sequence ID" value="CAE0422228.1"/>
    <property type="molecule type" value="Transcribed_RNA"/>
</dbReference>
<dbReference type="SUPFAM" id="SSF53474">
    <property type="entry name" value="alpha/beta-Hydrolases"/>
    <property type="match status" value="1"/>
</dbReference>
<dbReference type="PANTHER" id="PTHR11802">
    <property type="entry name" value="SERINE PROTEASE FAMILY S10 SERINE CARBOXYPEPTIDASE"/>
    <property type="match status" value="1"/>
</dbReference>
<feature type="signal peptide" evidence="2">
    <location>
        <begin position="1"/>
        <end position="24"/>
    </location>
</feature>
<evidence type="ECO:0000256" key="1">
    <source>
        <dbReference type="ARBA" id="ARBA00009431"/>
    </source>
</evidence>
<protein>
    <recommendedName>
        <fullName evidence="2">Carboxypeptidase</fullName>
        <ecNumber evidence="2">3.4.16.-</ecNumber>
    </recommendedName>
</protein>
<keyword evidence="2" id="KW-0378">Hydrolase</keyword>
<dbReference type="InterPro" id="IPR029058">
    <property type="entry name" value="AB_hydrolase_fold"/>
</dbReference>
<dbReference type="PROSITE" id="PS00131">
    <property type="entry name" value="CARBOXYPEPT_SER_SER"/>
    <property type="match status" value="1"/>
</dbReference>
<sequence length="545" mass="60285">MMMMMMMMIEYLLVSLCLAPLAAAATTPYTRGATNDATLPECGLNCCPECDRIQHLPGYDAPLPSPWYSGYLTYELGNHTIHTHYVLVMAERMHGEDEEAAAQKPLIYWSNGGPGASSLFGLLTEVGPLWLNEESFDKNKHSSLPKPIYNPYGWTRLGHVVMIDQPAPVGFSYCEGDEKCSDISWTDELAAENSYHAMEAFYQKFPHLLETDLYLTGESYAGIYIPTLAREILKNADDYQTKSPGNVTMPLKGFAVGDGCLGTETGICGEVMAGDTAIPYWQILFLAGHAQFPLSTLQQFFRMCKPLERKTMHDPVDERCRAVVDHIYKEVGGFYAYSLYDECTYDDAFGAAAPSSGGDGLVGGGLNDYPCGTDRALQAWLKDPAVQKALHVRSEYFAVDNAVGFDYTPTEKDLTGFYKQVNGKLKVLVYNGDTDPSITSWAAQNWTSHLGLDESESWRPWTVDACRRMGGYITRYEGGFDFLTIRGAGHMVPTYKTAGTFTFLKSWLTGADYPPYVANCTLPPASVTDFHNDLADGVQTTARVD</sequence>
<proteinExistence type="inferred from homology"/>